<evidence type="ECO:0000259" key="6">
    <source>
        <dbReference type="PROSITE" id="PS50885"/>
    </source>
</evidence>
<evidence type="ECO:0000256" key="3">
    <source>
        <dbReference type="ARBA" id="ARBA00029447"/>
    </source>
</evidence>
<dbReference type="SUPFAM" id="SSF158472">
    <property type="entry name" value="HAMP domain-like"/>
    <property type="match status" value="1"/>
</dbReference>
<comment type="caution">
    <text evidence="7">The sequence shown here is derived from an EMBL/GenBank/DDBJ whole genome shotgun (WGS) entry which is preliminary data.</text>
</comment>
<dbReference type="CDD" id="cd11386">
    <property type="entry name" value="MCP_signal"/>
    <property type="match status" value="1"/>
</dbReference>
<dbReference type="PROSITE" id="PS50111">
    <property type="entry name" value="CHEMOTAXIS_TRANSDUC_2"/>
    <property type="match status" value="1"/>
</dbReference>
<dbReference type="Pfam" id="PF12729">
    <property type="entry name" value="4HB_MCP_1"/>
    <property type="match status" value="1"/>
</dbReference>
<dbReference type="InterPro" id="IPR004089">
    <property type="entry name" value="MCPsignal_dom"/>
</dbReference>
<evidence type="ECO:0000256" key="2">
    <source>
        <dbReference type="ARBA" id="ARBA00023224"/>
    </source>
</evidence>
<name>A0ABT6J7I7_9GAMM</name>
<dbReference type="InterPro" id="IPR051310">
    <property type="entry name" value="MCP_chemotaxis"/>
</dbReference>
<evidence type="ECO:0000256" key="1">
    <source>
        <dbReference type="ARBA" id="ARBA00022481"/>
    </source>
</evidence>
<comment type="similarity">
    <text evidence="3">Belongs to the methyl-accepting chemotaxis (MCP) protein family.</text>
</comment>
<dbReference type="PANTHER" id="PTHR43531">
    <property type="entry name" value="PROTEIN ICFG"/>
    <property type="match status" value="1"/>
</dbReference>
<dbReference type="Gene3D" id="1.20.120.1530">
    <property type="match status" value="2"/>
</dbReference>
<dbReference type="SUPFAM" id="SSF58104">
    <property type="entry name" value="Methyl-accepting chemotaxis protein (MCP) signaling domain"/>
    <property type="match status" value="1"/>
</dbReference>
<evidence type="ECO:0000256" key="4">
    <source>
        <dbReference type="PROSITE-ProRule" id="PRU00284"/>
    </source>
</evidence>
<dbReference type="Proteomes" id="UP001156940">
    <property type="component" value="Unassembled WGS sequence"/>
</dbReference>
<proteinExistence type="inferred from homology"/>
<feature type="non-terminal residue" evidence="7">
    <location>
        <position position="614"/>
    </location>
</feature>
<keyword evidence="2 4" id="KW-0807">Transducer</keyword>
<protein>
    <submittedName>
        <fullName evidence="7">Methyl-accepting chemotaxis protein</fullName>
    </submittedName>
</protein>
<dbReference type="CDD" id="cd06225">
    <property type="entry name" value="HAMP"/>
    <property type="match status" value="1"/>
</dbReference>
<dbReference type="PRINTS" id="PR00260">
    <property type="entry name" value="CHEMTRNSDUCR"/>
</dbReference>
<feature type="domain" description="HAMP" evidence="6">
    <location>
        <begin position="214"/>
        <end position="266"/>
    </location>
</feature>
<dbReference type="InterPro" id="IPR004090">
    <property type="entry name" value="Chemotax_Me-accpt_rcpt"/>
</dbReference>
<dbReference type="Pfam" id="PF00672">
    <property type="entry name" value="HAMP"/>
    <property type="match status" value="1"/>
</dbReference>
<gene>
    <name evidence="7" type="ORF">QFW77_07260</name>
</gene>
<dbReference type="PANTHER" id="PTHR43531:SF14">
    <property type="entry name" value="METHYL-ACCEPTING CHEMOTAXIS PROTEIN I-RELATED"/>
    <property type="match status" value="1"/>
</dbReference>
<dbReference type="EMBL" id="JARXRM010000026">
    <property type="protein sequence ID" value="MDH5822791.1"/>
    <property type="molecule type" value="Genomic_DNA"/>
</dbReference>
<feature type="domain" description="Methyl-accepting transducer" evidence="5">
    <location>
        <begin position="452"/>
        <end position="614"/>
    </location>
</feature>
<dbReference type="Gene3D" id="1.10.287.950">
    <property type="entry name" value="Methyl-accepting chemotaxis protein"/>
    <property type="match status" value="1"/>
</dbReference>
<evidence type="ECO:0000313" key="8">
    <source>
        <dbReference type="Proteomes" id="UP001156940"/>
    </source>
</evidence>
<keyword evidence="1" id="KW-0488">Methylation</keyword>
<evidence type="ECO:0000259" key="5">
    <source>
        <dbReference type="PROSITE" id="PS50111"/>
    </source>
</evidence>
<dbReference type="SMART" id="SM00304">
    <property type="entry name" value="HAMP"/>
    <property type="match status" value="2"/>
</dbReference>
<dbReference type="Pfam" id="PF18575">
    <property type="entry name" value="HAMP_N3"/>
    <property type="match status" value="1"/>
</dbReference>
<dbReference type="RefSeq" id="WP_280573774.1">
    <property type="nucleotide sequence ID" value="NZ_JARXRM010000026.1"/>
</dbReference>
<evidence type="ECO:0000313" key="7">
    <source>
        <dbReference type="EMBL" id="MDH5822791.1"/>
    </source>
</evidence>
<keyword evidence="8" id="KW-1185">Reference proteome</keyword>
<dbReference type="PROSITE" id="PS50885">
    <property type="entry name" value="HAMP"/>
    <property type="match status" value="2"/>
</dbReference>
<dbReference type="InterPro" id="IPR041395">
    <property type="entry name" value="McpB_HAMP_3rd"/>
</dbReference>
<accession>A0ABT6J7I7</accession>
<sequence>MRWFQNLSLARKLGVAFTLTTLMTVALGAFALVRMQVSQTLLEDLETSWVPAVYQLGELRAQLGELRTYELAQLARADDPDAVADYFKRMDGVREAIATAHAAYLKTMTAGEEEALHAEVEDLLDQYLLANSDMGDALRAGDRALAEQISGDRSRPIRRDLFEAILVLKDFNVSHMEEEMGHANAAHASTVTAMLAALALLSLLAGAAGWVITRMIARPLGEATRVANAIAEGRLDNTIEAGARDETGRLLESMRRMQAQLQAVMRAQTEMALRHDEGQISYRMDEAAFPGDYGRMVHDTNALVASHIGVKMRLAQIMGRYAVGDLSEDMDRLPGEKAVLSETMDAVKANLRAINGEIRRLVGAAGDGDFAVRGDTARFEYDFREMVEGLNRLMQTTDGNLAEVSAVLQAIAEGDLTVRMDGEFRGVFARMRDDANATVAQLADIVGRIHQASSAINTASTEIASGNSDLSRRTEQQAANLEETAASMEELTSTVKQNAEHARQANQLANGAASVASQGGEIVGQVVTTMRDIEQSSRRIADIISVIDGIAFQTNILALNAAVEAARAGEQGRGFAVVASEVRSLAQRSAGAAKEIKGLIEDSVGKVGDGSALV</sequence>
<dbReference type="InterPro" id="IPR024478">
    <property type="entry name" value="HlyB_4HB_MCP"/>
</dbReference>
<dbReference type="InterPro" id="IPR003660">
    <property type="entry name" value="HAMP_dom"/>
</dbReference>
<reference evidence="7 8" key="1">
    <citation type="submission" date="2023-04" db="EMBL/GenBank/DDBJ databases">
        <title>Luteimonas endophyticus RD2P54.</title>
        <authorList>
            <person name="Sun J.-Q."/>
        </authorList>
    </citation>
    <scope>NUCLEOTIDE SEQUENCE [LARGE SCALE GENOMIC DNA]</scope>
    <source>
        <strain evidence="7 8">RD2P54</strain>
    </source>
</reference>
<organism evidence="7 8">
    <name type="scientific">Luteimonas endophytica</name>
    <dbReference type="NCBI Taxonomy" id="3042023"/>
    <lineage>
        <taxon>Bacteria</taxon>
        <taxon>Pseudomonadati</taxon>
        <taxon>Pseudomonadota</taxon>
        <taxon>Gammaproteobacteria</taxon>
        <taxon>Lysobacterales</taxon>
        <taxon>Lysobacteraceae</taxon>
        <taxon>Luteimonas</taxon>
    </lineage>
</organism>
<dbReference type="Pfam" id="PF00015">
    <property type="entry name" value="MCPsignal"/>
    <property type="match status" value="1"/>
</dbReference>
<feature type="domain" description="HAMP" evidence="6">
    <location>
        <begin position="401"/>
        <end position="447"/>
    </location>
</feature>
<dbReference type="SMART" id="SM00283">
    <property type="entry name" value="MA"/>
    <property type="match status" value="1"/>
</dbReference>
<dbReference type="Pfam" id="PF18947">
    <property type="entry name" value="HAMP_2"/>
    <property type="match status" value="1"/>
</dbReference>